<accession>A0A8X8I876</accession>
<evidence type="ECO:0000259" key="1">
    <source>
        <dbReference type="Pfam" id="PF13091"/>
    </source>
</evidence>
<dbReference type="PANTHER" id="PTHR21248:SF20">
    <property type="entry name" value="CARDIOLIPIN SYNTHASE YWIE-RELATED"/>
    <property type="match status" value="1"/>
</dbReference>
<dbReference type="OrthoDB" id="9762009at2"/>
<dbReference type="Pfam" id="PF13091">
    <property type="entry name" value="PLDc_2"/>
    <property type="match status" value="1"/>
</dbReference>
<dbReference type="SUPFAM" id="SSF56024">
    <property type="entry name" value="Phospholipase D/nuclease"/>
    <property type="match status" value="1"/>
</dbReference>
<dbReference type="Proteomes" id="UP000825179">
    <property type="component" value="Chromosome"/>
</dbReference>
<feature type="domain" description="Phospholipase D-like" evidence="1">
    <location>
        <begin position="13"/>
        <end position="54"/>
    </location>
</feature>
<protein>
    <recommendedName>
        <fullName evidence="1">Phospholipase D-like domain-containing protein</fullName>
    </recommendedName>
</protein>
<dbReference type="KEGG" id="cthu:HUR95_13195"/>
<evidence type="ECO:0000313" key="2">
    <source>
        <dbReference type="EMBL" id="QZT33238.1"/>
    </source>
</evidence>
<dbReference type="GO" id="GO:0006793">
    <property type="term" value="P:phosphorus metabolic process"/>
    <property type="evidence" value="ECO:0007669"/>
    <property type="project" value="UniProtKB-ARBA"/>
</dbReference>
<evidence type="ECO:0000313" key="3">
    <source>
        <dbReference type="Proteomes" id="UP000825179"/>
    </source>
</evidence>
<reference evidence="2 3" key="1">
    <citation type="journal article" date="2020" name="Extremophiles">
        <title>Genomic analysis of Caldalkalibacillus thermarum TA2.A1 reveals aerobic alkaliphilic metabolism and evolutionary hallmarks linking alkaliphilic bacteria and plant life.</title>
        <authorList>
            <person name="de Jong S.I."/>
            <person name="van den Broek M.A."/>
            <person name="Merkel A.Y."/>
            <person name="de la Torre Cortes P."/>
            <person name="Kalamorz F."/>
            <person name="Cook G.M."/>
            <person name="van Loosdrecht M.C.M."/>
            <person name="McMillan D.G.G."/>
        </authorList>
    </citation>
    <scope>NUCLEOTIDE SEQUENCE [LARGE SCALE GENOMIC DNA]</scope>
    <source>
        <strain evidence="2 3">TA2.A1</strain>
    </source>
</reference>
<proteinExistence type="predicted"/>
<dbReference type="Gene3D" id="3.30.870.10">
    <property type="entry name" value="Endonuclease Chain A"/>
    <property type="match status" value="1"/>
</dbReference>
<dbReference type="InterPro" id="IPR025202">
    <property type="entry name" value="PLD-like_dom"/>
</dbReference>
<gene>
    <name evidence="2" type="ORF">HUR95_13195</name>
</gene>
<sequence length="87" mass="10372">MKDHPLPDGENPGEFASIGSANMDMRSFRLNFEVNAFLYRNHSVKRLVEDFRQDISDSQQVMLNRYRQRKFHHRLYESVARLFSPLL</sequence>
<name>A0A8X8I876_CALTT</name>
<dbReference type="AlphaFoldDB" id="A0A8X8I876"/>
<dbReference type="RefSeq" id="WP_139023955.1">
    <property type="nucleotide sequence ID" value="NZ_AFCE01000036.1"/>
</dbReference>
<dbReference type="PANTHER" id="PTHR21248">
    <property type="entry name" value="CARDIOLIPIN SYNTHASE"/>
    <property type="match status" value="1"/>
</dbReference>
<organism evidence="2 3">
    <name type="scientific">Caldalkalibacillus thermarum (strain TA2.A1)</name>
    <dbReference type="NCBI Taxonomy" id="986075"/>
    <lineage>
        <taxon>Bacteria</taxon>
        <taxon>Bacillati</taxon>
        <taxon>Bacillota</taxon>
        <taxon>Bacilli</taxon>
        <taxon>Bacillales</taxon>
        <taxon>Bacillaceae</taxon>
        <taxon>Caldalkalibacillus</taxon>
    </lineage>
</organism>
<dbReference type="EMBL" id="CP082237">
    <property type="protein sequence ID" value="QZT33238.1"/>
    <property type="molecule type" value="Genomic_DNA"/>
</dbReference>
<keyword evidence="3" id="KW-1185">Reference proteome</keyword>